<dbReference type="Proteomes" id="UP001485459">
    <property type="component" value="Chromosome"/>
</dbReference>
<keyword evidence="5" id="KW-0998">Cell outer membrane</keyword>
<evidence type="ECO:0000256" key="5">
    <source>
        <dbReference type="ARBA" id="ARBA00023237"/>
    </source>
</evidence>
<evidence type="ECO:0000256" key="1">
    <source>
        <dbReference type="ARBA" id="ARBA00004442"/>
    </source>
</evidence>
<feature type="domain" description="RagB/SusD" evidence="6">
    <location>
        <begin position="366"/>
        <end position="482"/>
    </location>
</feature>
<feature type="domain" description="SusD-like N-terminal" evidence="7">
    <location>
        <begin position="22"/>
        <end position="230"/>
    </location>
</feature>
<accession>A0ABZ2YUS8</accession>
<dbReference type="Pfam" id="PF07980">
    <property type="entry name" value="SusD_RagB"/>
    <property type="match status" value="1"/>
</dbReference>
<keyword evidence="9" id="KW-1185">Reference proteome</keyword>
<dbReference type="RefSeq" id="WP_341838247.1">
    <property type="nucleotide sequence ID" value="NZ_CP149822.1"/>
</dbReference>
<evidence type="ECO:0000256" key="3">
    <source>
        <dbReference type="ARBA" id="ARBA00022729"/>
    </source>
</evidence>
<dbReference type="InterPro" id="IPR012944">
    <property type="entry name" value="SusD_RagB_dom"/>
</dbReference>
<dbReference type="Pfam" id="PF14322">
    <property type="entry name" value="SusD-like_3"/>
    <property type="match status" value="1"/>
</dbReference>
<evidence type="ECO:0000313" key="9">
    <source>
        <dbReference type="Proteomes" id="UP001485459"/>
    </source>
</evidence>
<evidence type="ECO:0000259" key="7">
    <source>
        <dbReference type="Pfam" id="PF14322"/>
    </source>
</evidence>
<gene>
    <name evidence="8" type="ORF">WJU16_10380</name>
</gene>
<comment type="similarity">
    <text evidence="2">Belongs to the SusD family.</text>
</comment>
<evidence type="ECO:0000256" key="2">
    <source>
        <dbReference type="ARBA" id="ARBA00006275"/>
    </source>
</evidence>
<sequence>MTKRIILSIFTGAVLVLASCNKFLDITPKGFTIPEKFGDYEKLLNNLSLSRAVSAYPNYLTDDVQAGLTNDVSKSAGFNRYPAFKQRLYRFDGGQIMDMGAQDSQWEPSYQHIYVYNTVINNIMDVTDATDKEKRRVRAEALVGRAFEYLLLVNLYAKHYDPATAATDYGVPMVLSEDINVPYERVSVAAVYDQIKKDLDMATPDLAEKVPNNFHPLKSVGFAFLSRMYLYMGDYEKALLNANEALKRNATLIDYKNYVNIEGTTFGRVCLPADSTGFPNADLNPESVWVRLGSSSNGTIHGEVYAPDDLIATYATDLAPGATDMRFQLFFCHGSSKFGSGSSVKFPGRELWAPYIEFNTGLSSPEVILIAAECEARIGDKNKALAHLNTLRNMRIKGNQPVSAATKDDALRIVLDERRRELRFIGASRLIDLKRLNRDPRFAKTVTHKHESETWTLAPNDNRYILPVPPRVLSMNPGIPQYER</sequence>
<dbReference type="PROSITE" id="PS51257">
    <property type="entry name" value="PROKAR_LIPOPROTEIN"/>
    <property type="match status" value="1"/>
</dbReference>
<protein>
    <submittedName>
        <fullName evidence="8">RagB/SusD family nutrient uptake outer membrane protein</fullName>
    </submittedName>
</protein>
<evidence type="ECO:0000259" key="6">
    <source>
        <dbReference type="Pfam" id="PF07980"/>
    </source>
</evidence>
<dbReference type="EMBL" id="CP149822">
    <property type="protein sequence ID" value="WZN43438.1"/>
    <property type="molecule type" value="Genomic_DNA"/>
</dbReference>
<keyword evidence="3" id="KW-0732">Signal</keyword>
<dbReference type="SUPFAM" id="SSF48452">
    <property type="entry name" value="TPR-like"/>
    <property type="match status" value="1"/>
</dbReference>
<evidence type="ECO:0000313" key="8">
    <source>
        <dbReference type="EMBL" id="WZN43438.1"/>
    </source>
</evidence>
<dbReference type="Gene3D" id="1.25.40.390">
    <property type="match status" value="1"/>
</dbReference>
<reference evidence="9" key="1">
    <citation type="submission" date="2024-03" db="EMBL/GenBank/DDBJ databases">
        <title>Chitinophaga horti sp. nov., isolated from garden soil.</title>
        <authorList>
            <person name="Lee D.S."/>
            <person name="Han D.M."/>
            <person name="Baek J.H."/>
            <person name="Choi D.G."/>
            <person name="Jeon J.H."/>
            <person name="Jeon C.O."/>
        </authorList>
    </citation>
    <scope>NUCLEOTIDE SEQUENCE [LARGE SCALE GENOMIC DNA]</scope>
    <source>
        <strain evidence="9">GPA1</strain>
    </source>
</reference>
<keyword evidence="4" id="KW-0472">Membrane</keyword>
<dbReference type="InterPro" id="IPR011990">
    <property type="entry name" value="TPR-like_helical_dom_sf"/>
</dbReference>
<name>A0ABZ2YUS8_9BACT</name>
<organism evidence="8 9">
    <name type="scientific">Chitinophaga pollutisoli</name>
    <dbReference type="NCBI Taxonomy" id="3133966"/>
    <lineage>
        <taxon>Bacteria</taxon>
        <taxon>Pseudomonadati</taxon>
        <taxon>Bacteroidota</taxon>
        <taxon>Chitinophagia</taxon>
        <taxon>Chitinophagales</taxon>
        <taxon>Chitinophagaceae</taxon>
        <taxon>Chitinophaga</taxon>
    </lineage>
</organism>
<evidence type="ECO:0000256" key="4">
    <source>
        <dbReference type="ARBA" id="ARBA00023136"/>
    </source>
</evidence>
<dbReference type="InterPro" id="IPR033985">
    <property type="entry name" value="SusD-like_N"/>
</dbReference>
<comment type="subcellular location">
    <subcellularLocation>
        <location evidence="1">Cell outer membrane</location>
    </subcellularLocation>
</comment>
<proteinExistence type="inferred from homology"/>